<dbReference type="InterPro" id="IPR003661">
    <property type="entry name" value="HisK_dim/P_dom"/>
</dbReference>
<dbReference type="PRINTS" id="PR00344">
    <property type="entry name" value="BCTRLSENSOR"/>
</dbReference>
<evidence type="ECO:0000256" key="9">
    <source>
        <dbReference type="ARBA" id="ARBA00023012"/>
    </source>
</evidence>
<keyword evidence="10" id="KW-0472">Membrane</keyword>
<reference evidence="13 14" key="1">
    <citation type="journal article" date="2009" name="Int. J. Syst. Evol. Microbiol.">
        <title>Paenibacillus contaminans sp. nov., isolated from a contaminated laboratory plate.</title>
        <authorList>
            <person name="Chou J.H."/>
            <person name="Lee J.H."/>
            <person name="Lin M.C."/>
            <person name="Chang P.S."/>
            <person name="Arun A.B."/>
            <person name="Young C.C."/>
            <person name="Chen W.M."/>
        </authorList>
    </citation>
    <scope>NUCLEOTIDE SEQUENCE [LARGE SCALE GENOMIC DNA]</scope>
    <source>
        <strain evidence="13 14">CKOBP-6</strain>
    </source>
</reference>
<evidence type="ECO:0000256" key="4">
    <source>
        <dbReference type="ARBA" id="ARBA00022553"/>
    </source>
</evidence>
<keyword evidence="7" id="KW-0418">Kinase</keyword>
<keyword evidence="4" id="KW-0597">Phosphoprotein</keyword>
<evidence type="ECO:0000259" key="11">
    <source>
        <dbReference type="PROSITE" id="PS50109"/>
    </source>
</evidence>
<dbReference type="InterPro" id="IPR000700">
    <property type="entry name" value="PAS-assoc_C"/>
</dbReference>
<dbReference type="InterPro" id="IPR031621">
    <property type="entry name" value="HisKA_7TM"/>
</dbReference>
<evidence type="ECO:0000313" key="14">
    <source>
        <dbReference type="Proteomes" id="UP000250369"/>
    </source>
</evidence>
<protein>
    <recommendedName>
        <fullName evidence="3">histidine kinase</fullName>
        <ecNumber evidence="3">2.7.13.3</ecNumber>
    </recommendedName>
</protein>
<keyword evidence="5" id="KW-0808">Transferase</keyword>
<dbReference type="AlphaFoldDB" id="A0A329MP11"/>
<dbReference type="InterPro" id="IPR036890">
    <property type="entry name" value="HATPase_C_sf"/>
</dbReference>
<keyword evidence="8" id="KW-0067">ATP-binding</keyword>
<comment type="caution">
    <text evidence="13">The sequence shown here is derived from an EMBL/GenBank/DDBJ whole genome shotgun (WGS) entry which is preliminary data.</text>
</comment>
<dbReference type="InterPro" id="IPR005467">
    <property type="entry name" value="His_kinase_dom"/>
</dbReference>
<dbReference type="EMBL" id="QMFB01000005">
    <property type="protein sequence ID" value="RAV21208.1"/>
    <property type="molecule type" value="Genomic_DNA"/>
</dbReference>
<gene>
    <name evidence="13" type="ORF">DQG23_11125</name>
</gene>
<dbReference type="Pfam" id="PF02518">
    <property type="entry name" value="HATPase_c"/>
    <property type="match status" value="1"/>
</dbReference>
<dbReference type="Proteomes" id="UP000250369">
    <property type="component" value="Unassembled WGS sequence"/>
</dbReference>
<evidence type="ECO:0000256" key="5">
    <source>
        <dbReference type="ARBA" id="ARBA00022679"/>
    </source>
</evidence>
<dbReference type="Pfam" id="PF16927">
    <property type="entry name" value="HisKA_7TM"/>
    <property type="match status" value="1"/>
</dbReference>
<evidence type="ECO:0000256" key="6">
    <source>
        <dbReference type="ARBA" id="ARBA00022741"/>
    </source>
</evidence>
<dbReference type="SMART" id="SM00387">
    <property type="entry name" value="HATPase_c"/>
    <property type="match status" value="1"/>
</dbReference>
<dbReference type="FunFam" id="3.30.565.10:FF:000006">
    <property type="entry name" value="Sensor histidine kinase WalK"/>
    <property type="match status" value="1"/>
</dbReference>
<keyword evidence="9" id="KW-0902">Two-component regulatory system</keyword>
<feature type="transmembrane region" description="Helical" evidence="10">
    <location>
        <begin position="122"/>
        <end position="140"/>
    </location>
</feature>
<feature type="domain" description="Histidine kinase" evidence="11">
    <location>
        <begin position="379"/>
        <end position="596"/>
    </location>
</feature>
<dbReference type="PROSITE" id="PS50109">
    <property type="entry name" value="HIS_KIN"/>
    <property type="match status" value="1"/>
</dbReference>
<evidence type="ECO:0000256" key="3">
    <source>
        <dbReference type="ARBA" id="ARBA00012438"/>
    </source>
</evidence>
<dbReference type="InterPro" id="IPR050351">
    <property type="entry name" value="BphY/WalK/GraS-like"/>
</dbReference>
<proteinExistence type="predicted"/>
<feature type="transmembrane region" description="Helical" evidence="10">
    <location>
        <begin position="93"/>
        <end position="110"/>
    </location>
</feature>
<sequence>MINSRGIGISGVSRSKENFEVMSITLSNVVMLVSIFLMIAFLCYAFLYRQERGIRYFAWVMVCRVVYAGSVIMEINSESLSSKMLFRNIEQTSLLFVVPMVIFFMLALFGKDEYLRPFRMMQIISVFVLWSLLIWTNPYHHLLFRDIELNQGHLEISKTVYAIAFNIICYLIIAACVFYLFVYLRRVRPELRKPGIWLVLCGCIPAATEVAKSAYSGFTPWLLPISVYCGFLGMTMLWIVIRYRMFSVVPLARNIVVETMEEGILIVNHRGSVIDSNAYVEPLFAGSGGRSIAGQHVDKLLADWPEWLRSCKRMETTEMEIDARVDGESRVYSVKVYPLVSRGNAGQGTVSVLFDITEKQRQMEQIVKLNQLKDHLFAIVSHDIRNPLAVQASLIEVLELDKTMFNRNHQEVIDALSGQIQNTYVMIENLLEWFRSQKEGMLLQPERLRLANVVEVVCRTLRIKSEAKQIAIHTEIGSDIEVFADREAVNLIVRNLMTNAIKFSERGGSVMVSAETNAGQVIVSVSDNGVGMEEGRVRELFDPLRLVSTTGTAGERGTGLGLQVCQQFVRMSGGQIWVESVPRQKTVFYFSLDAADSERDDDESIAYR</sequence>
<feature type="domain" description="PAC" evidence="12">
    <location>
        <begin position="315"/>
        <end position="368"/>
    </location>
</feature>
<dbReference type="SUPFAM" id="SSF55785">
    <property type="entry name" value="PYP-like sensor domain (PAS domain)"/>
    <property type="match status" value="1"/>
</dbReference>
<name>A0A329MP11_9BACL</name>
<dbReference type="Gene3D" id="1.10.287.130">
    <property type="match status" value="1"/>
</dbReference>
<keyword evidence="10" id="KW-0812">Transmembrane</keyword>
<dbReference type="GO" id="GO:0007234">
    <property type="term" value="P:osmosensory signaling via phosphorelay pathway"/>
    <property type="evidence" value="ECO:0007669"/>
    <property type="project" value="TreeGrafter"/>
</dbReference>
<keyword evidence="14" id="KW-1185">Reference proteome</keyword>
<evidence type="ECO:0000256" key="2">
    <source>
        <dbReference type="ARBA" id="ARBA00004651"/>
    </source>
</evidence>
<dbReference type="SUPFAM" id="SSF55874">
    <property type="entry name" value="ATPase domain of HSP90 chaperone/DNA topoisomerase II/histidine kinase"/>
    <property type="match status" value="1"/>
</dbReference>
<dbReference type="CDD" id="cd00075">
    <property type="entry name" value="HATPase"/>
    <property type="match status" value="1"/>
</dbReference>
<feature type="transmembrane region" description="Helical" evidence="10">
    <location>
        <begin position="54"/>
        <end position="73"/>
    </location>
</feature>
<dbReference type="InterPro" id="IPR003594">
    <property type="entry name" value="HATPase_dom"/>
</dbReference>
<dbReference type="InterPro" id="IPR035965">
    <property type="entry name" value="PAS-like_dom_sf"/>
</dbReference>
<dbReference type="GO" id="GO:0005886">
    <property type="term" value="C:plasma membrane"/>
    <property type="evidence" value="ECO:0007669"/>
    <property type="project" value="UniProtKB-SubCell"/>
</dbReference>
<dbReference type="SMART" id="SM00388">
    <property type="entry name" value="HisKA"/>
    <property type="match status" value="1"/>
</dbReference>
<accession>A0A329MP11</accession>
<evidence type="ECO:0000256" key="1">
    <source>
        <dbReference type="ARBA" id="ARBA00000085"/>
    </source>
</evidence>
<comment type="subcellular location">
    <subcellularLocation>
        <location evidence="2">Cell membrane</location>
        <topology evidence="2">Multi-pass membrane protein</topology>
    </subcellularLocation>
</comment>
<evidence type="ECO:0000256" key="8">
    <source>
        <dbReference type="ARBA" id="ARBA00022840"/>
    </source>
</evidence>
<dbReference type="PROSITE" id="PS50113">
    <property type="entry name" value="PAC"/>
    <property type="match status" value="1"/>
</dbReference>
<dbReference type="InterPro" id="IPR036097">
    <property type="entry name" value="HisK_dim/P_sf"/>
</dbReference>
<evidence type="ECO:0000259" key="12">
    <source>
        <dbReference type="PROSITE" id="PS50113"/>
    </source>
</evidence>
<dbReference type="GO" id="GO:0030295">
    <property type="term" value="F:protein kinase activator activity"/>
    <property type="evidence" value="ECO:0007669"/>
    <property type="project" value="TreeGrafter"/>
</dbReference>
<dbReference type="GO" id="GO:0000156">
    <property type="term" value="F:phosphorelay response regulator activity"/>
    <property type="evidence" value="ECO:0007669"/>
    <property type="project" value="TreeGrafter"/>
</dbReference>
<dbReference type="InterPro" id="IPR004358">
    <property type="entry name" value="Sig_transdc_His_kin-like_C"/>
</dbReference>
<evidence type="ECO:0000313" key="13">
    <source>
        <dbReference type="EMBL" id="RAV21208.1"/>
    </source>
</evidence>
<evidence type="ECO:0000256" key="7">
    <source>
        <dbReference type="ARBA" id="ARBA00022777"/>
    </source>
</evidence>
<dbReference type="EC" id="2.7.13.3" evidence="3"/>
<dbReference type="CDD" id="cd00082">
    <property type="entry name" value="HisKA"/>
    <property type="match status" value="1"/>
</dbReference>
<dbReference type="PANTHER" id="PTHR42878">
    <property type="entry name" value="TWO-COMPONENT HISTIDINE KINASE"/>
    <property type="match status" value="1"/>
</dbReference>
<dbReference type="Gene3D" id="3.30.450.20">
    <property type="entry name" value="PAS domain"/>
    <property type="match status" value="1"/>
</dbReference>
<dbReference type="SUPFAM" id="SSF47384">
    <property type="entry name" value="Homodimeric domain of signal transducing histidine kinase"/>
    <property type="match status" value="1"/>
</dbReference>
<dbReference type="Gene3D" id="3.30.565.10">
    <property type="entry name" value="Histidine kinase-like ATPase, C-terminal domain"/>
    <property type="match status" value="1"/>
</dbReference>
<feature type="transmembrane region" description="Helical" evidence="10">
    <location>
        <begin position="24"/>
        <end position="47"/>
    </location>
</feature>
<keyword evidence="6" id="KW-0547">Nucleotide-binding</keyword>
<evidence type="ECO:0000256" key="10">
    <source>
        <dbReference type="SAM" id="Phobius"/>
    </source>
</evidence>
<feature type="transmembrane region" description="Helical" evidence="10">
    <location>
        <begin position="160"/>
        <end position="184"/>
    </location>
</feature>
<keyword evidence="10" id="KW-1133">Transmembrane helix</keyword>
<dbReference type="GO" id="GO:0005524">
    <property type="term" value="F:ATP binding"/>
    <property type="evidence" value="ECO:0007669"/>
    <property type="project" value="UniProtKB-KW"/>
</dbReference>
<organism evidence="13 14">
    <name type="scientific">Paenibacillus contaminans</name>
    <dbReference type="NCBI Taxonomy" id="450362"/>
    <lineage>
        <taxon>Bacteria</taxon>
        <taxon>Bacillati</taxon>
        <taxon>Bacillota</taxon>
        <taxon>Bacilli</taxon>
        <taxon>Bacillales</taxon>
        <taxon>Paenibacillaceae</taxon>
        <taxon>Paenibacillus</taxon>
    </lineage>
</organism>
<feature type="transmembrane region" description="Helical" evidence="10">
    <location>
        <begin position="221"/>
        <end position="241"/>
    </location>
</feature>
<dbReference type="PANTHER" id="PTHR42878:SF7">
    <property type="entry name" value="SENSOR HISTIDINE KINASE GLRK"/>
    <property type="match status" value="1"/>
</dbReference>
<comment type="catalytic activity">
    <reaction evidence="1">
        <text>ATP + protein L-histidine = ADP + protein N-phospho-L-histidine.</text>
        <dbReference type="EC" id="2.7.13.3"/>
    </reaction>
</comment>
<dbReference type="GO" id="GO:0000155">
    <property type="term" value="F:phosphorelay sensor kinase activity"/>
    <property type="evidence" value="ECO:0007669"/>
    <property type="project" value="InterPro"/>
</dbReference>